<evidence type="ECO:0000313" key="2">
    <source>
        <dbReference type="Proteomes" id="UP000182248"/>
    </source>
</evidence>
<gene>
    <name evidence="1" type="ORF">SAMN02927921_01817</name>
</gene>
<dbReference type="OrthoDB" id="8602450at2"/>
<dbReference type="RefSeq" id="WP_139276079.1">
    <property type="nucleotide sequence ID" value="NZ_FPJE01000008.1"/>
</dbReference>
<dbReference type="Proteomes" id="UP000182248">
    <property type="component" value="Unassembled WGS sequence"/>
</dbReference>
<dbReference type="EMBL" id="FPJE01000008">
    <property type="protein sequence ID" value="SFW47536.1"/>
    <property type="molecule type" value="Genomic_DNA"/>
</dbReference>
<evidence type="ECO:0000313" key="1">
    <source>
        <dbReference type="EMBL" id="SFW47536.1"/>
    </source>
</evidence>
<accession>A0A1K1PIC4</accession>
<dbReference type="AlphaFoldDB" id="A0A1K1PIC4"/>
<reference evidence="1 2" key="1">
    <citation type="submission" date="2016-11" db="EMBL/GenBank/DDBJ databases">
        <authorList>
            <person name="Jaros S."/>
            <person name="Januszkiewicz K."/>
            <person name="Wedrychowicz H."/>
        </authorList>
    </citation>
    <scope>NUCLEOTIDE SEQUENCE [LARGE SCALE GENOMIC DNA]</scope>
    <source>
        <strain evidence="1 2">CGMCC 1.12145</strain>
    </source>
</reference>
<keyword evidence="2" id="KW-1185">Reference proteome</keyword>
<organism evidence="1 2">
    <name type="scientific">Sinomicrobium oceani</name>
    <dbReference type="NCBI Taxonomy" id="1150368"/>
    <lineage>
        <taxon>Bacteria</taxon>
        <taxon>Pseudomonadati</taxon>
        <taxon>Bacteroidota</taxon>
        <taxon>Flavobacteriia</taxon>
        <taxon>Flavobacteriales</taxon>
        <taxon>Flavobacteriaceae</taxon>
        <taxon>Sinomicrobium</taxon>
    </lineage>
</organism>
<protein>
    <submittedName>
        <fullName evidence="1">Uncharacterized protein</fullName>
    </submittedName>
</protein>
<name>A0A1K1PIC4_9FLAO</name>
<proteinExistence type="predicted"/>
<sequence length="252" mass="30243">MESEDDKIRKLFENSNAPRERDTIYAGLLSEYMTFFKKEFPDDWDDEQILAFAVHTWNTANIQLRLSPDGPNRIDPDQEPVSWTTDLMMKMVSYKMIHYKPYDRVFIEFEYDNGNLKVQTESGELFLQMFLEEQESEDIGEDADFDEGYVNRRAVTLKPKQPFIDWINSFSEDKIPLAEVEGNVYLLDTSVYEPDEWIEKKFDKLFIKELSHWHPESFWPKERTYKMFRKWFHIDSSTLVYDLVKEPLTKDY</sequence>
<dbReference type="STRING" id="1150368.SAMN02927921_01817"/>